<organism evidence="1 2">
    <name type="scientific">Guyanagaster necrorhizus</name>
    <dbReference type="NCBI Taxonomy" id="856835"/>
    <lineage>
        <taxon>Eukaryota</taxon>
        <taxon>Fungi</taxon>
        <taxon>Dikarya</taxon>
        <taxon>Basidiomycota</taxon>
        <taxon>Agaricomycotina</taxon>
        <taxon>Agaricomycetes</taxon>
        <taxon>Agaricomycetidae</taxon>
        <taxon>Agaricales</taxon>
        <taxon>Marasmiineae</taxon>
        <taxon>Physalacriaceae</taxon>
        <taxon>Guyanagaster</taxon>
    </lineage>
</organism>
<name>A0A9P8AQ87_9AGAR</name>
<feature type="non-terminal residue" evidence="1">
    <location>
        <position position="61"/>
    </location>
</feature>
<reference evidence="1" key="1">
    <citation type="submission" date="2020-11" db="EMBL/GenBank/DDBJ databases">
        <title>Adaptations for nitrogen fixation in a non-lichenized fungal sporocarp promotes dispersal by wood-feeding termites.</title>
        <authorList>
            <consortium name="DOE Joint Genome Institute"/>
            <person name="Koch R.A."/>
            <person name="Yoon G."/>
            <person name="Arayal U."/>
            <person name="Lail K."/>
            <person name="Amirebrahimi M."/>
            <person name="Labutti K."/>
            <person name="Lipzen A."/>
            <person name="Riley R."/>
            <person name="Barry K."/>
            <person name="Henrissat B."/>
            <person name="Grigoriev I.V."/>
            <person name="Herr J.R."/>
            <person name="Aime M.C."/>
        </authorList>
    </citation>
    <scope>NUCLEOTIDE SEQUENCE</scope>
    <source>
        <strain evidence="1">MCA 3950</strain>
    </source>
</reference>
<gene>
    <name evidence="1" type="ORF">BT62DRAFT_824028</name>
</gene>
<feature type="non-terminal residue" evidence="1">
    <location>
        <position position="1"/>
    </location>
</feature>
<evidence type="ECO:0000313" key="1">
    <source>
        <dbReference type="EMBL" id="KAG7443839.1"/>
    </source>
</evidence>
<protein>
    <submittedName>
        <fullName evidence="1">Uncharacterized protein</fullName>
    </submittedName>
</protein>
<comment type="caution">
    <text evidence="1">The sequence shown here is derived from an EMBL/GenBank/DDBJ whole genome shotgun (WGS) entry which is preliminary data.</text>
</comment>
<dbReference type="RefSeq" id="XP_043037339.1">
    <property type="nucleotide sequence ID" value="XM_043182373.1"/>
</dbReference>
<dbReference type="AlphaFoldDB" id="A0A9P8AQ87"/>
<sequence length="61" mass="6835">YAKALIHKGHSYLFWYPEPECSASDEFMSAGVQSGDVGIHNDLGGFDFLFNIFENAEHPIN</sequence>
<dbReference type="Proteomes" id="UP000812287">
    <property type="component" value="Unassembled WGS sequence"/>
</dbReference>
<dbReference type="EMBL" id="MU250542">
    <property type="protein sequence ID" value="KAG7443839.1"/>
    <property type="molecule type" value="Genomic_DNA"/>
</dbReference>
<dbReference type="OrthoDB" id="3070764at2759"/>
<keyword evidence="2" id="KW-1185">Reference proteome</keyword>
<proteinExistence type="predicted"/>
<dbReference type="GeneID" id="66104670"/>
<evidence type="ECO:0000313" key="2">
    <source>
        <dbReference type="Proteomes" id="UP000812287"/>
    </source>
</evidence>
<accession>A0A9P8AQ87</accession>